<keyword evidence="1" id="KW-1133">Transmembrane helix</keyword>
<proteinExistence type="predicted"/>
<dbReference type="SUPFAM" id="SSF52317">
    <property type="entry name" value="Class I glutamine amidotransferase-like"/>
    <property type="match status" value="1"/>
</dbReference>
<feature type="transmembrane region" description="Helical" evidence="1">
    <location>
        <begin position="22"/>
        <end position="40"/>
    </location>
</feature>
<dbReference type="InterPro" id="IPR029062">
    <property type="entry name" value="Class_I_gatase-like"/>
</dbReference>
<dbReference type="EMBL" id="CP037920">
    <property type="protein sequence ID" value="QDT94974.1"/>
    <property type="molecule type" value="Genomic_DNA"/>
</dbReference>
<dbReference type="KEGG" id="gaw:V144x_04080"/>
<dbReference type="Gene3D" id="3.40.50.410">
    <property type="entry name" value="von Willebrand factor, type A domain"/>
    <property type="match status" value="1"/>
</dbReference>
<keyword evidence="1" id="KW-0472">Membrane</keyword>
<dbReference type="InterPro" id="IPR036465">
    <property type="entry name" value="vWFA_dom_sf"/>
</dbReference>
<evidence type="ECO:0000313" key="3">
    <source>
        <dbReference type="Proteomes" id="UP000318704"/>
    </source>
</evidence>
<keyword evidence="1" id="KW-0812">Transmembrane</keyword>
<dbReference type="PANTHER" id="PTHR37947">
    <property type="entry name" value="BLL2462 PROTEIN"/>
    <property type="match status" value="1"/>
</dbReference>
<dbReference type="Gene3D" id="3.40.50.880">
    <property type="match status" value="1"/>
</dbReference>
<name>A0A517VPN3_9PLAN</name>
<evidence type="ECO:0000256" key="1">
    <source>
        <dbReference type="SAM" id="Phobius"/>
    </source>
</evidence>
<sequence length="756" mass="84312">MEIVICQLGATDWVWQPMGSLLHIYAGAGVLIVLALFAYARTIWERPFVSSLLLPMRIAFIAALAILLMGPSMLPPQSEKTIRPKLRILLDTSESMLTEDCEGVSRFQFAQEHVVSVSNLRPIYRDFDVEISGFDEKIRPLGISRMNQDADEVATGRSTYLSECVSSAVVSIPQEDSGSLVLLVSDGRDSRDAPIQSAAMLAKSRNVPIYTTALGGQSVQSDVAVLAVPMQDYLLPGEPGAIMVKIYQAGLSGRTTKLRIQNGNKEQEIPIAFNQQRKVELQLPIKQDEPGRYEYKISVAQVDDEVEVNNNEQTVFYDVQKRRVRVLILEGQPFWDSKFLAQSLRKDERIELTQITQLSTKKRETIVTRVKEATPGVPDTPEEWAAYDIIILGQAMENVLDEKTAKQLVDFVSDHGGNVIFARGMAYDRATNDGQQVKNFLSKLEPVMWDAGELENVTMTLTPSGRTSQWFSTAKMGMDVDQALARLPGFQVTPLIKKEKAATIVLARASTGGSAKIDVSGQPAIVRMRYGRGSVVGVLGDGLWQWSLLPPEKHDLVSFYDTFWSNLVRWMAMGSDFQPGQQVAMNLSRTSVRLGDPLIVEVVYKHTPAAGAHPKLKLTDPESETRVVPLFRVAGREPRFRTELKPDIVGVHRLVVDAPGMQPAQLDNNFNVYDINIERLSTAANPMTLQILAEHSGGKFLEADQLSELSEHLLRHRSAVMIPPKLEFIWDQWVIMVLLLLWCGTEWLFRRSAGLL</sequence>
<dbReference type="Proteomes" id="UP000318704">
    <property type="component" value="Chromosome"/>
</dbReference>
<dbReference type="SUPFAM" id="SSF53300">
    <property type="entry name" value="vWA-like"/>
    <property type="match status" value="1"/>
</dbReference>
<organism evidence="2 3">
    <name type="scientific">Gimesia aquarii</name>
    <dbReference type="NCBI Taxonomy" id="2527964"/>
    <lineage>
        <taxon>Bacteria</taxon>
        <taxon>Pseudomonadati</taxon>
        <taxon>Planctomycetota</taxon>
        <taxon>Planctomycetia</taxon>
        <taxon>Planctomycetales</taxon>
        <taxon>Planctomycetaceae</taxon>
        <taxon>Gimesia</taxon>
    </lineage>
</organism>
<dbReference type="RefSeq" id="WP_144980597.1">
    <property type="nucleotide sequence ID" value="NZ_CP037920.1"/>
</dbReference>
<reference evidence="2 3" key="1">
    <citation type="submission" date="2019-03" db="EMBL/GenBank/DDBJ databases">
        <title>Deep-cultivation of Planctomycetes and their phenomic and genomic characterization uncovers novel biology.</title>
        <authorList>
            <person name="Wiegand S."/>
            <person name="Jogler M."/>
            <person name="Boedeker C."/>
            <person name="Pinto D."/>
            <person name="Vollmers J."/>
            <person name="Rivas-Marin E."/>
            <person name="Kohn T."/>
            <person name="Peeters S.H."/>
            <person name="Heuer A."/>
            <person name="Rast P."/>
            <person name="Oberbeckmann S."/>
            <person name="Bunk B."/>
            <person name="Jeske O."/>
            <person name="Meyerdierks A."/>
            <person name="Storesund J.E."/>
            <person name="Kallscheuer N."/>
            <person name="Luecker S."/>
            <person name="Lage O.M."/>
            <person name="Pohl T."/>
            <person name="Merkel B.J."/>
            <person name="Hornburger P."/>
            <person name="Mueller R.-W."/>
            <person name="Bruemmer F."/>
            <person name="Labrenz M."/>
            <person name="Spormann A.M."/>
            <person name="Op den Camp H."/>
            <person name="Overmann J."/>
            <person name="Amann R."/>
            <person name="Jetten M.S.M."/>
            <person name="Mascher T."/>
            <person name="Medema M.H."/>
            <person name="Devos D.P."/>
            <person name="Kaster A.-K."/>
            <person name="Ovreas L."/>
            <person name="Rohde M."/>
            <person name="Galperin M.Y."/>
            <person name="Jogler C."/>
        </authorList>
    </citation>
    <scope>NUCLEOTIDE SEQUENCE [LARGE SCALE GENOMIC DNA]</scope>
    <source>
        <strain evidence="2 3">V144</strain>
    </source>
</reference>
<dbReference type="AlphaFoldDB" id="A0A517VPN3"/>
<protein>
    <recommendedName>
        <fullName evidence="4">VWFA domain-containing protein</fullName>
    </recommendedName>
</protein>
<evidence type="ECO:0008006" key="4">
    <source>
        <dbReference type="Google" id="ProtNLM"/>
    </source>
</evidence>
<dbReference type="PANTHER" id="PTHR37947:SF1">
    <property type="entry name" value="BLL2462 PROTEIN"/>
    <property type="match status" value="1"/>
</dbReference>
<feature type="transmembrane region" description="Helical" evidence="1">
    <location>
        <begin position="52"/>
        <end position="74"/>
    </location>
</feature>
<evidence type="ECO:0000313" key="2">
    <source>
        <dbReference type="EMBL" id="QDT94974.1"/>
    </source>
</evidence>
<accession>A0A517VPN3</accession>
<gene>
    <name evidence="2" type="ORF">V144x_04080</name>
</gene>